<accession>A0A2A2LIM2</accession>
<comment type="caution">
    <text evidence="1">The sequence shown here is derived from an EMBL/GenBank/DDBJ whole genome shotgun (WGS) entry which is preliminary data.</text>
</comment>
<name>A0A2A2LIM2_9BILA</name>
<keyword evidence="2" id="KW-1185">Reference proteome</keyword>
<dbReference type="AlphaFoldDB" id="A0A2A2LIM2"/>
<sequence length="637" mass="63758">MPCPAPITAPWRLTSALPLRARDLAIEIAAAGQAATAVVQVRGDQVEVALGAQDAELVEQLAAAVAGPGLAADQALVAVVEVVDGQCQCAVGLDLAAAIVPALALQGQQVLTHQAATAVVQLPRVDMGGAHAVHQALGLVVQQPADLGGERAVAEQFALLAVVEAGSVQCQRLVGSQHALAIVHRLGDGQRQRPASDRTLTVVEAVCRYLAEAGAGNLAVAVVDGCARDQCQARLAGDHAALVVQGQGADIQAVGRHQAIEVVEQLVEAHGQGLFAVELAARVVEAAARQGEGALAEDLAMLVVDIGDLAQAQLVGGDLAVAVVQLAMVQVQGQRGDAAQVTALLVEPADIDADCLVAADMTALAVVQGLGAQVEGGLAGDPASAVVHQPLAGDGDAAVGQDLASAVVQAAEVQGQGIEAGQFAGLVVQMGPGGVQRALAGDLATVAVEQLATGEGHAPVGEDLALLAVVQGRGVDAEVAPGTEAAALVVQAAAGGDAQVAAGDQALVAVVHRTGADLQVGAGHALTIDVDTRLDTAKVAQLAASVQLYLAPGGQPLAVDQLAAAVQLQLLAGMHRALRIDSRRLQAYVAAGAGLGHVQLAVGLELDIAAAGDHPPLSTLLALSPAPSMAIWPWSTW</sequence>
<protein>
    <submittedName>
        <fullName evidence="1">Uncharacterized protein</fullName>
    </submittedName>
</protein>
<gene>
    <name evidence="1" type="ORF">WR25_15010</name>
</gene>
<organism evidence="1 2">
    <name type="scientific">Diploscapter pachys</name>
    <dbReference type="NCBI Taxonomy" id="2018661"/>
    <lineage>
        <taxon>Eukaryota</taxon>
        <taxon>Metazoa</taxon>
        <taxon>Ecdysozoa</taxon>
        <taxon>Nematoda</taxon>
        <taxon>Chromadorea</taxon>
        <taxon>Rhabditida</taxon>
        <taxon>Rhabditina</taxon>
        <taxon>Rhabditomorpha</taxon>
        <taxon>Rhabditoidea</taxon>
        <taxon>Rhabditidae</taxon>
        <taxon>Diploscapter</taxon>
    </lineage>
</organism>
<dbReference type="Proteomes" id="UP000218231">
    <property type="component" value="Unassembled WGS sequence"/>
</dbReference>
<evidence type="ECO:0000313" key="2">
    <source>
        <dbReference type="Proteomes" id="UP000218231"/>
    </source>
</evidence>
<evidence type="ECO:0000313" key="1">
    <source>
        <dbReference type="EMBL" id="PAV86083.1"/>
    </source>
</evidence>
<dbReference type="EMBL" id="LIAE01006703">
    <property type="protein sequence ID" value="PAV86083.1"/>
    <property type="molecule type" value="Genomic_DNA"/>
</dbReference>
<reference evidence="1 2" key="1">
    <citation type="journal article" date="2017" name="Curr. Biol.">
        <title>Genome architecture and evolution of a unichromosomal asexual nematode.</title>
        <authorList>
            <person name="Fradin H."/>
            <person name="Zegar C."/>
            <person name="Gutwein M."/>
            <person name="Lucas J."/>
            <person name="Kovtun M."/>
            <person name="Corcoran D."/>
            <person name="Baugh L.R."/>
            <person name="Kiontke K."/>
            <person name="Gunsalus K."/>
            <person name="Fitch D.H."/>
            <person name="Piano F."/>
        </authorList>
    </citation>
    <scope>NUCLEOTIDE SEQUENCE [LARGE SCALE GENOMIC DNA]</scope>
    <source>
        <strain evidence="1">PF1309</strain>
    </source>
</reference>
<proteinExistence type="predicted"/>